<sequence length="121" mass="13017">MSVIVPALRRPIIVWDLVLSILLTLLGLGIGALVSLSSIFLVMAADSCGGSRECNLPQLTGGWLIAMIGPSVVMLVTLVLTVVRLVRRRMTWWLPLTGIVVELLVWWGAVSLVFASVPGPN</sequence>
<evidence type="ECO:0000256" key="1">
    <source>
        <dbReference type="SAM" id="Phobius"/>
    </source>
</evidence>
<reference evidence="2 3" key="1">
    <citation type="submission" date="2019-08" db="EMBL/GenBank/DDBJ databases">
        <title>Bacterial whole genome sequence for Glaciihabitans sp. CHu50b-6-2.</title>
        <authorList>
            <person name="Jin L."/>
        </authorList>
    </citation>
    <scope>NUCLEOTIDE SEQUENCE [LARGE SCALE GENOMIC DNA]</scope>
    <source>
        <strain evidence="2 3">CHu50b-6-2</strain>
    </source>
</reference>
<keyword evidence="1" id="KW-0472">Membrane</keyword>
<protein>
    <submittedName>
        <fullName evidence="2">Uncharacterized protein</fullName>
    </submittedName>
</protein>
<feature type="transmembrane region" description="Helical" evidence="1">
    <location>
        <begin position="63"/>
        <end position="86"/>
    </location>
</feature>
<comment type="caution">
    <text evidence="2">The sequence shown here is derived from an EMBL/GenBank/DDBJ whole genome shotgun (WGS) entry which is preliminary data.</text>
</comment>
<keyword evidence="3" id="KW-1185">Reference proteome</keyword>
<evidence type="ECO:0000313" key="2">
    <source>
        <dbReference type="EMBL" id="TXN31913.1"/>
    </source>
</evidence>
<keyword evidence="1" id="KW-0812">Transmembrane</keyword>
<proteinExistence type="predicted"/>
<dbReference type="Proteomes" id="UP000321379">
    <property type="component" value="Unassembled WGS sequence"/>
</dbReference>
<organism evidence="2 3">
    <name type="scientific">Lacisediminihabitans profunda</name>
    <dbReference type="NCBI Taxonomy" id="2594790"/>
    <lineage>
        <taxon>Bacteria</taxon>
        <taxon>Bacillati</taxon>
        <taxon>Actinomycetota</taxon>
        <taxon>Actinomycetes</taxon>
        <taxon>Micrococcales</taxon>
        <taxon>Microbacteriaceae</taxon>
        <taxon>Lacisediminihabitans</taxon>
    </lineage>
</organism>
<gene>
    <name evidence="2" type="ORF">FVP33_03045</name>
</gene>
<dbReference type="EMBL" id="VRMG01000004">
    <property type="protein sequence ID" value="TXN31913.1"/>
    <property type="molecule type" value="Genomic_DNA"/>
</dbReference>
<dbReference type="AlphaFoldDB" id="A0A5C8UTH0"/>
<name>A0A5C8UTH0_9MICO</name>
<accession>A0A5C8UTH0</accession>
<feature type="transmembrane region" description="Helical" evidence="1">
    <location>
        <begin position="93"/>
        <end position="117"/>
    </location>
</feature>
<keyword evidence="1" id="KW-1133">Transmembrane helix</keyword>
<feature type="transmembrane region" description="Helical" evidence="1">
    <location>
        <begin position="12"/>
        <end position="43"/>
    </location>
</feature>
<evidence type="ECO:0000313" key="3">
    <source>
        <dbReference type="Proteomes" id="UP000321379"/>
    </source>
</evidence>